<dbReference type="InParanoid" id="A0A218YUN9"/>
<dbReference type="Proteomes" id="UP000242519">
    <property type="component" value="Unassembled WGS sequence"/>
</dbReference>
<evidence type="ECO:0000256" key="2">
    <source>
        <dbReference type="SAM" id="MobiDB-lite"/>
    </source>
</evidence>
<gene>
    <name evidence="3" type="ORF">B2J93_2269</name>
</gene>
<reference evidence="3 4" key="1">
    <citation type="submission" date="2017-04" db="EMBL/GenBank/DDBJ databases">
        <title>Draft genome sequence of Marssonina coronaria NL1: causal agent of apple blotch.</title>
        <authorList>
            <person name="Cheng Q."/>
        </authorList>
    </citation>
    <scope>NUCLEOTIDE SEQUENCE [LARGE SCALE GENOMIC DNA]</scope>
    <source>
        <strain evidence="3 4">NL1</strain>
    </source>
</reference>
<proteinExistence type="predicted"/>
<name>A0A218YUN9_9HELO</name>
<protein>
    <submittedName>
        <fullName evidence="3">Heavy metal transport/detoxification protein</fullName>
    </submittedName>
</protein>
<dbReference type="EMBL" id="MZNU01000391">
    <property type="protein sequence ID" value="OWO98534.1"/>
    <property type="molecule type" value="Genomic_DNA"/>
</dbReference>
<organism evidence="3 4">
    <name type="scientific">Diplocarpon coronariae</name>
    <dbReference type="NCBI Taxonomy" id="2795749"/>
    <lineage>
        <taxon>Eukaryota</taxon>
        <taxon>Fungi</taxon>
        <taxon>Dikarya</taxon>
        <taxon>Ascomycota</taxon>
        <taxon>Pezizomycotina</taxon>
        <taxon>Leotiomycetes</taxon>
        <taxon>Helotiales</taxon>
        <taxon>Drepanopezizaceae</taxon>
        <taxon>Diplocarpon</taxon>
    </lineage>
</organism>
<dbReference type="OrthoDB" id="3532110at2759"/>
<keyword evidence="4" id="KW-1185">Reference proteome</keyword>
<dbReference type="AlphaFoldDB" id="A0A218YUN9"/>
<sequence length="324" mass="36371">MFPDIDINALKDENSLLKGALASAEKKLSEQSGRVVQLQVDGKISRRTLKAQSAQLSTLQALVASKEEIIQSQAEQIEKLTIAHDISPTYLNPLVTTIELESRGEPPFSTTTESNSRDSVQSKDEQIKVLEKRLMEADEDLETLMSTMMPCYQIGYQIRQHNRDSDLARRGKNSFLTHADAICDCAAADSLSDASILLYDQNVHAIICPDAEYWAHYEHSYAAPPDVVLDKCQFGNFLNLLIGYRNMRRYAEEGSTPKVEAAAFLDITRQLIEYVHPLGALKCDQDFQNDQKVSEIYQHVGFEYAQALARHKAFLGNLAAFHSR</sequence>
<evidence type="ECO:0000313" key="3">
    <source>
        <dbReference type="EMBL" id="OWO98534.1"/>
    </source>
</evidence>
<keyword evidence="1" id="KW-0175">Coiled coil</keyword>
<comment type="caution">
    <text evidence="3">The sequence shown here is derived from an EMBL/GenBank/DDBJ whole genome shotgun (WGS) entry which is preliminary data.</text>
</comment>
<evidence type="ECO:0000313" key="4">
    <source>
        <dbReference type="Proteomes" id="UP000242519"/>
    </source>
</evidence>
<feature type="coiled-coil region" evidence="1">
    <location>
        <begin position="7"/>
        <end position="41"/>
    </location>
</feature>
<accession>A0A218YUN9</accession>
<feature type="compositionally biased region" description="Polar residues" evidence="2">
    <location>
        <begin position="108"/>
        <end position="119"/>
    </location>
</feature>
<evidence type="ECO:0000256" key="1">
    <source>
        <dbReference type="SAM" id="Coils"/>
    </source>
</evidence>
<feature type="region of interest" description="Disordered" evidence="2">
    <location>
        <begin position="102"/>
        <end position="124"/>
    </location>
</feature>